<keyword evidence="1" id="KW-0645">Protease</keyword>
<gene>
    <name evidence="7" type="ORF">V6X64_04500</name>
</gene>
<dbReference type="CDD" id="cd10839">
    <property type="entry name" value="cpPDZ1_DegP-like"/>
    <property type="match status" value="1"/>
</dbReference>
<dbReference type="PANTHER" id="PTHR43343:SF3">
    <property type="entry name" value="PROTEASE DO-LIKE 8, CHLOROPLASTIC"/>
    <property type="match status" value="1"/>
</dbReference>
<dbReference type="Gene3D" id="2.30.42.10">
    <property type="match status" value="2"/>
</dbReference>
<dbReference type="InterPro" id="IPR051201">
    <property type="entry name" value="Chloro_Bact_Ser_Proteases"/>
</dbReference>
<dbReference type="InterPro" id="IPR009003">
    <property type="entry name" value="Peptidase_S1_PA"/>
</dbReference>
<dbReference type="PRINTS" id="PR00834">
    <property type="entry name" value="PROTEASES2C"/>
</dbReference>
<evidence type="ECO:0000256" key="2">
    <source>
        <dbReference type="ARBA" id="ARBA00022729"/>
    </source>
</evidence>
<dbReference type="Gene3D" id="2.40.10.120">
    <property type="match status" value="1"/>
</dbReference>
<dbReference type="PANTHER" id="PTHR43343">
    <property type="entry name" value="PEPTIDASE S12"/>
    <property type="match status" value="1"/>
</dbReference>
<evidence type="ECO:0000259" key="6">
    <source>
        <dbReference type="PROSITE" id="PS50106"/>
    </source>
</evidence>
<protein>
    <submittedName>
        <fullName evidence="7">DegQ family serine endoprotease</fullName>
    </submittedName>
</protein>
<keyword evidence="5" id="KW-0720">Serine protease</keyword>
<evidence type="ECO:0000256" key="4">
    <source>
        <dbReference type="ARBA" id="ARBA00022801"/>
    </source>
</evidence>
<evidence type="ECO:0000256" key="3">
    <source>
        <dbReference type="ARBA" id="ARBA00022737"/>
    </source>
</evidence>
<dbReference type="SUPFAM" id="SSF50494">
    <property type="entry name" value="Trypsin-like serine proteases"/>
    <property type="match status" value="1"/>
</dbReference>
<dbReference type="Pfam" id="PF13365">
    <property type="entry name" value="Trypsin_2"/>
    <property type="match status" value="1"/>
</dbReference>
<evidence type="ECO:0000256" key="1">
    <source>
        <dbReference type="ARBA" id="ARBA00022670"/>
    </source>
</evidence>
<dbReference type="SMART" id="SM00228">
    <property type="entry name" value="PDZ"/>
    <property type="match status" value="2"/>
</dbReference>
<proteinExistence type="predicted"/>
<comment type="caution">
    <text evidence="7">The sequence shown here is derived from an EMBL/GenBank/DDBJ whole genome shotgun (WGS) entry which is preliminary data.</text>
</comment>
<dbReference type="InterPro" id="IPR011782">
    <property type="entry name" value="Pept_S1C_Do"/>
</dbReference>
<feature type="domain" description="PDZ" evidence="6">
    <location>
        <begin position="261"/>
        <end position="352"/>
    </location>
</feature>
<evidence type="ECO:0000313" key="8">
    <source>
        <dbReference type="Proteomes" id="UP001556653"/>
    </source>
</evidence>
<dbReference type="PROSITE" id="PS50106">
    <property type="entry name" value="PDZ"/>
    <property type="match status" value="2"/>
</dbReference>
<dbReference type="InterPro" id="IPR001940">
    <property type="entry name" value="Peptidase_S1C"/>
</dbReference>
<feature type="domain" description="PDZ" evidence="6">
    <location>
        <begin position="368"/>
        <end position="428"/>
    </location>
</feature>
<evidence type="ECO:0000313" key="7">
    <source>
        <dbReference type="EMBL" id="MEX0386260.1"/>
    </source>
</evidence>
<dbReference type="EMBL" id="JBAKFJ010000001">
    <property type="protein sequence ID" value="MEX0386260.1"/>
    <property type="molecule type" value="Genomic_DNA"/>
</dbReference>
<keyword evidence="3" id="KW-0677">Repeat</keyword>
<dbReference type="Proteomes" id="UP001556653">
    <property type="component" value="Unassembled WGS sequence"/>
</dbReference>
<accession>A0ABV3S884</accession>
<name>A0ABV3S884_9GAMM</name>
<evidence type="ECO:0000256" key="5">
    <source>
        <dbReference type="ARBA" id="ARBA00022825"/>
    </source>
</evidence>
<keyword evidence="2" id="KW-0732">Signal</keyword>
<dbReference type="NCBIfam" id="TIGR02037">
    <property type="entry name" value="degP_htrA_DO"/>
    <property type="match status" value="1"/>
</dbReference>
<reference evidence="7 8" key="1">
    <citation type="submission" date="2024-02" db="EMBL/GenBank/DDBJ databases">
        <title>New especies of Spiribacter isolated from saline water.</title>
        <authorList>
            <person name="Leon M.J."/>
            <person name="De La Haba R."/>
            <person name="Sanchez-Porro C."/>
            <person name="Ventosa A."/>
        </authorList>
    </citation>
    <scope>NUCLEOTIDE SEQUENCE [LARGE SCALE GENOMIC DNA]</scope>
    <source>
        <strain evidence="8">ag22IC4-227</strain>
    </source>
</reference>
<dbReference type="RefSeq" id="WP_367966735.1">
    <property type="nucleotide sequence ID" value="NZ_JBAKFJ010000001.1"/>
</dbReference>
<sequence>MLTLTRFVLPRRVLAVATVLMLAVPLTVPGQIVNPDGSVPSLAPLVEQVSPAVVNIATSGTVETQSNPLLNDPFFRRFFDVPEQPRQRQVQSLGSGVVVDADAGHILTNHHVIANADQIQVTFDDGRELDAEIVGSDPETDIAVLQVDGDGLAALPLGDSSELRVGDYTMAIGNPFGLEHTVTTGVVSGLERTLPGSGGARLQSFIQTDASINPGNSGGALINLRGELVGINTAILSRGGGNIGIGFAVPVNMARQVMEQIIEYGEVQRGVLGVRVQDLTPEMAEAFDIERPNGALVAQVTPNSPAAEAGLEAGDVIVEVNGTPVSDANAMANAIGLLRIGDEVHLTYVRDGEKRETTATVADPASGQVRADAMHPGLAGATFSEVDERSPLFGEVSGVLVADVQSGSPASEYLRPGDVITSVNRQDVGSLAAFRERVEGADQLLLNVRRGGGAFFIVIR</sequence>
<organism evidence="7 8">
    <name type="scientific">Spiribacter onubensis</name>
    <dbReference type="NCBI Taxonomy" id="3122420"/>
    <lineage>
        <taxon>Bacteria</taxon>
        <taxon>Pseudomonadati</taxon>
        <taxon>Pseudomonadota</taxon>
        <taxon>Gammaproteobacteria</taxon>
        <taxon>Chromatiales</taxon>
        <taxon>Ectothiorhodospiraceae</taxon>
        <taxon>Spiribacter</taxon>
    </lineage>
</organism>
<keyword evidence="8" id="KW-1185">Reference proteome</keyword>
<dbReference type="InterPro" id="IPR001478">
    <property type="entry name" value="PDZ"/>
</dbReference>
<dbReference type="Pfam" id="PF13180">
    <property type="entry name" value="PDZ_2"/>
    <property type="match status" value="2"/>
</dbReference>
<dbReference type="InterPro" id="IPR036034">
    <property type="entry name" value="PDZ_sf"/>
</dbReference>
<dbReference type="SUPFAM" id="SSF50156">
    <property type="entry name" value="PDZ domain-like"/>
    <property type="match status" value="2"/>
</dbReference>
<keyword evidence="4" id="KW-0378">Hydrolase</keyword>